<dbReference type="EMBL" id="OU895877">
    <property type="protein sequence ID" value="CAG9797288.1"/>
    <property type="molecule type" value="Genomic_DNA"/>
</dbReference>
<dbReference type="Proteomes" id="UP001153620">
    <property type="component" value="Chromosome 1"/>
</dbReference>
<organism evidence="3 4">
    <name type="scientific">Chironomus riparius</name>
    <dbReference type="NCBI Taxonomy" id="315576"/>
    <lineage>
        <taxon>Eukaryota</taxon>
        <taxon>Metazoa</taxon>
        <taxon>Ecdysozoa</taxon>
        <taxon>Arthropoda</taxon>
        <taxon>Hexapoda</taxon>
        <taxon>Insecta</taxon>
        <taxon>Pterygota</taxon>
        <taxon>Neoptera</taxon>
        <taxon>Endopterygota</taxon>
        <taxon>Diptera</taxon>
        <taxon>Nematocera</taxon>
        <taxon>Chironomoidea</taxon>
        <taxon>Chironomidae</taxon>
        <taxon>Chironominae</taxon>
        <taxon>Chironomus</taxon>
    </lineage>
</organism>
<feature type="compositionally biased region" description="Basic and acidic residues" evidence="1">
    <location>
        <begin position="93"/>
        <end position="102"/>
    </location>
</feature>
<feature type="compositionally biased region" description="Polar residues" evidence="1">
    <location>
        <begin position="141"/>
        <end position="154"/>
    </location>
</feature>
<sequence>MAAWNTGQLGHDLLAKEQEKLLNPIQVAPLNKEQNLKEIVRKYQESQCYNYSVFLGELGQLGYCTLPIEMPIILEIVPKTQANDRACETYAEHRQRNKRENNTIEYENGNANKRFKDDDGWGDESGTVPTKSGWGEEDSGKTSNNNKPNQTQSTWDDDDSKVKRYRSKSDNRKSFNPSNRMQTGWSDEENDQSKNNNRFGDNRGYNDRFNGNNDQGFERRVGGNNDRGFRGRGRGRGRGGQWNRNDNNDRYNNNNSKNNETAAASGWSDDESKSKPDNKNKTKIDPIDDWDNAEPTIKQNSVPDQSLTTNPNATSKVADDGWDDK</sequence>
<protein>
    <submittedName>
        <fullName evidence="3">Uncharacterized protein</fullName>
    </submittedName>
</protein>
<dbReference type="EMBL" id="OU895877">
    <property type="protein sequence ID" value="CAG9797293.1"/>
    <property type="molecule type" value="Genomic_DNA"/>
</dbReference>
<feature type="compositionally biased region" description="Basic and acidic residues" evidence="1">
    <location>
        <begin position="270"/>
        <end position="286"/>
    </location>
</feature>
<evidence type="ECO:0000313" key="2">
    <source>
        <dbReference type="EMBL" id="CAG9797288.1"/>
    </source>
</evidence>
<reference evidence="3" key="1">
    <citation type="submission" date="2022-01" db="EMBL/GenBank/DDBJ databases">
        <authorList>
            <person name="King R."/>
        </authorList>
    </citation>
    <scope>NUCLEOTIDE SEQUENCE</scope>
</reference>
<accession>A0A9N9RI75</accession>
<evidence type="ECO:0000313" key="3">
    <source>
        <dbReference type="EMBL" id="CAG9797293.1"/>
    </source>
</evidence>
<dbReference type="AlphaFoldDB" id="A0A9N9RI75"/>
<gene>
    <name evidence="2" type="ORF">CHIRRI_LOCUS288</name>
    <name evidence="3" type="ORF">CHIRRI_LOCUS292</name>
</gene>
<feature type="compositionally biased region" description="Polar residues" evidence="1">
    <location>
        <begin position="174"/>
        <end position="185"/>
    </location>
</feature>
<feature type="compositionally biased region" description="Low complexity" evidence="1">
    <location>
        <begin position="241"/>
        <end position="259"/>
    </location>
</feature>
<name>A0A9N9RI75_9DIPT</name>
<feature type="compositionally biased region" description="Polar residues" evidence="1">
    <location>
        <begin position="297"/>
        <end position="315"/>
    </location>
</feature>
<evidence type="ECO:0000256" key="1">
    <source>
        <dbReference type="SAM" id="MobiDB-lite"/>
    </source>
</evidence>
<proteinExistence type="predicted"/>
<evidence type="ECO:0000313" key="4">
    <source>
        <dbReference type="Proteomes" id="UP001153620"/>
    </source>
</evidence>
<keyword evidence="4" id="KW-1185">Reference proteome</keyword>
<reference evidence="3" key="2">
    <citation type="submission" date="2022-10" db="EMBL/GenBank/DDBJ databases">
        <authorList>
            <consortium name="ENA_rothamsted_submissions"/>
            <consortium name="culmorum"/>
            <person name="King R."/>
        </authorList>
    </citation>
    <scope>NUCLEOTIDE SEQUENCE</scope>
</reference>
<feature type="region of interest" description="Disordered" evidence="1">
    <location>
        <begin position="93"/>
        <end position="325"/>
    </location>
</feature>